<keyword evidence="1" id="KW-1133">Transmembrane helix</keyword>
<sequence>MSFFPNHSEVLVSTLQKEEILYRLNRVTKKANFLDYTAEADAVQLFNGSLEKNSFSISLVINRADSFLPLIKGEIENTPSGSILFLEYSLFPGSVFFLGFWTLLTVLLALIFLFLVGNPYLAVLSITLGIGNYWFAWSHFKRKIKISQGIFLELLNN</sequence>
<evidence type="ECO:0000313" key="3">
    <source>
        <dbReference type="Proteomes" id="UP000192333"/>
    </source>
</evidence>
<keyword evidence="3" id="KW-1185">Reference proteome</keyword>
<evidence type="ECO:0000256" key="1">
    <source>
        <dbReference type="SAM" id="Phobius"/>
    </source>
</evidence>
<dbReference type="Proteomes" id="UP000192333">
    <property type="component" value="Chromosome I"/>
</dbReference>
<gene>
    <name evidence="2" type="ORF">SAMN00777080_1143</name>
</gene>
<dbReference type="AlphaFoldDB" id="A0A1W2H104"/>
<dbReference type="RefSeq" id="WP_084119365.1">
    <property type="nucleotide sequence ID" value="NZ_LT838813.1"/>
</dbReference>
<proteinExistence type="predicted"/>
<dbReference type="EMBL" id="LT838813">
    <property type="protein sequence ID" value="SMD42583.1"/>
    <property type="molecule type" value="Genomic_DNA"/>
</dbReference>
<keyword evidence="1" id="KW-0472">Membrane</keyword>
<feature type="transmembrane region" description="Helical" evidence="1">
    <location>
        <begin position="120"/>
        <end position="137"/>
    </location>
</feature>
<feature type="transmembrane region" description="Helical" evidence="1">
    <location>
        <begin position="95"/>
        <end position="114"/>
    </location>
</feature>
<reference evidence="3" key="1">
    <citation type="submission" date="2017-04" db="EMBL/GenBank/DDBJ databases">
        <authorList>
            <person name="Varghese N."/>
            <person name="Submissions S."/>
        </authorList>
    </citation>
    <scope>NUCLEOTIDE SEQUENCE [LARGE SCALE GENOMIC DNA]</scope>
    <source>
        <strain evidence="3">DSM 16537</strain>
    </source>
</reference>
<dbReference type="OrthoDB" id="980906at2"/>
<dbReference type="STRING" id="758820.SAMN00777080_1143"/>
<keyword evidence="1" id="KW-0812">Transmembrane</keyword>
<name>A0A1W2H104_9BACT</name>
<evidence type="ECO:0000313" key="2">
    <source>
        <dbReference type="EMBL" id="SMD42583.1"/>
    </source>
</evidence>
<protein>
    <submittedName>
        <fullName evidence="2">Uncharacterized protein</fullName>
    </submittedName>
</protein>
<accession>A0A1W2H104</accession>
<organism evidence="2 3">
    <name type="scientific">Aquiflexum balticum DSM 16537</name>
    <dbReference type="NCBI Taxonomy" id="758820"/>
    <lineage>
        <taxon>Bacteria</taxon>
        <taxon>Pseudomonadati</taxon>
        <taxon>Bacteroidota</taxon>
        <taxon>Cytophagia</taxon>
        <taxon>Cytophagales</taxon>
        <taxon>Cyclobacteriaceae</taxon>
        <taxon>Aquiflexum</taxon>
    </lineage>
</organism>